<dbReference type="Proteomes" id="UP000004565">
    <property type="component" value="Unassembled WGS sequence"/>
</dbReference>
<name>H1HFV4_9FUSO</name>
<dbReference type="AlphaFoldDB" id="H1HFV4"/>
<accession>H1HFV4</accession>
<proteinExistence type="predicted"/>
<dbReference type="PATRIC" id="fig|999414.3.peg.1352"/>
<gene>
    <name evidence="1" type="ORF">HMPREF9942_01355</name>
</gene>
<dbReference type="HOGENOM" id="CLU_3007742_0_0_0"/>
<evidence type="ECO:0000313" key="2">
    <source>
        <dbReference type="Proteomes" id="UP000004565"/>
    </source>
</evidence>
<comment type="caution">
    <text evidence="1">The sequence shown here is derived from an EMBL/GenBank/DDBJ whole genome shotgun (WGS) entry which is preliminary data.</text>
</comment>
<protein>
    <submittedName>
        <fullName evidence="1">Uncharacterized protein</fullName>
    </submittedName>
</protein>
<reference evidence="1 2" key="1">
    <citation type="submission" date="2011-12" db="EMBL/GenBank/DDBJ databases">
        <title>The Genome Sequence of Fusobacterium nucleatum subsp. animalis OT 420.</title>
        <authorList>
            <consortium name="The Broad Institute Genome Sequencing Platform"/>
            <person name="Earl A."/>
            <person name="Ward D."/>
            <person name="Feldgarden M."/>
            <person name="Gevers D."/>
            <person name="Izard J."/>
            <person name="Blanton J.M."/>
            <person name="Mathney J."/>
            <person name="Tanner A.C."/>
            <person name="Dewhirst F.E."/>
            <person name="Young S.K."/>
            <person name="Zeng Q."/>
            <person name="Gargeya S."/>
            <person name="Fitzgerald M."/>
            <person name="Haas B."/>
            <person name="Abouelleil A."/>
            <person name="Alvarado L."/>
            <person name="Arachchi H.M."/>
            <person name="Berlin A."/>
            <person name="Chapman S.B."/>
            <person name="Gearin G."/>
            <person name="Goldberg J."/>
            <person name="Griggs A."/>
            <person name="Gujja S."/>
            <person name="Hansen M."/>
            <person name="Heiman D."/>
            <person name="Howarth C."/>
            <person name="Larimer J."/>
            <person name="Lui A."/>
            <person name="MacDonald P.J.P."/>
            <person name="McCowen C."/>
            <person name="Montmayeur A."/>
            <person name="Murphy C."/>
            <person name="Neiman D."/>
            <person name="Pearson M."/>
            <person name="Priest M."/>
            <person name="Roberts A."/>
            <person name="Saif S."/>
            <person name="Shea T."/>
            <person name="Sisk P."/>
            <person name="Stolte C."/>
            <person name="Sykes S."/>
            <person name="Wortman J."/>
            <person name="Nusbaum C."/>
            <person name="Birren B."/>
        </authorList>
    </citation>
    <scope>NUCLEOTIDE SEQUENCE [LARGE SCALE GENOMIC DNA]</scope>
    <source>
        <strain evidence="2">F0419</strain>
    </source>
</reference>
<dbReference type="EMBL" id="AGEH01000014">
    <property type="protein sequence ID" value="EHO77627.1"/>
    <property type="molecule type" value="Genomic_DNA"/>
</dbReference>
<dbReference type="RefSeq" id="WP_005910102.1">
    <property type="nucleotide sequence ID" value="NZ_AKCE01000001.1"/>
</dbReference>
<evidence type="ECO:0000313" key="1">
    <source>
        <dbReference type="EMBL" id="EHO77627.1"/>
    </source>
</evidence>
<sequence>MKFKEVNKLPIDVKETIKKRVSTRSFLEKSLTNYDRIKLMDFYKTLTNPFGVDVKV</sequence>
<organism evidence="1 2">
    <name type="scientific">Fusobacterium animalis F0419</name>
    <dbReference type="NCBI Taxonomy" id="999414"/>
    <lineage>
        <taxon>Bacteria</taxon>
        <taxon>Fusobacteriati</taxon>
        <taxon>Fusobacteriota</taxon>
        <taxon>Fusobacteriia</taxon>
        <taxon>Fusobacteriales</taxon>
        <taxon>Fusobacteriaceae</taxon>
        <taxon>Fusobacterium</taxon>
    </lineage>
</organism>